<gene>
    <name evidence="3" type="ORF">TPC1_17237</name>
</gene>
<feature type="compositionally biased region" description="Polar residues" evidence="2">
    <location>
        <begin position="1"/>
        <end position="26"/>
    </location>
</feature>
<evidence type="ECO:0000256" key="2">
    <source>
        <dbReference type="SAM" id="MobiDB-lite"/>
    </source>
</evidence>
<name>A0A146K5R6_9EUKA</name>
<reference evidence="3" key="1">
    <citation type="submission" date="2015-07" db="EMBL/GenBank/DDBJ databases">
        <title>Adaptation to a free-living lifestyle via gene acquisitions in the diplomonad Trepomonas sp. PC1.</title>
        <authorList>
            <person name="Xu F."/>
            <person name="Jerlstrom-Hultqvist J."/>
            <person name="Kolisko M."/>
            <person name="Simpson A.G.B."/>
            <person name="Roger A.J."/>
            <person name="Svard S.G."/>
            <person name="Andersson J.O."/>
        </authorList>
    </citation>
    <scope>NUCLEOTIDE SEQUENCE</scope>
    <source>
        <strain evidence="3">PC1</strain>
    </source>
</reference>
<dbReference type="EMBL" id="GDID01005391">
    <property type="protein sequence ID" value="JAP91215.1"/>
    <property type="molecule type" value="Transcribed_RNA"/>
</dbReference>
<accession>A0A146K5R6</accession>
<feature type="coiled-coil region" evidence="1">
    <location>
        <begin position="117"/>
        <end position="154"/>
    </location>
</feature>
<protein>
    <recommendedName>
        <fullName evidence="4">DUF4200 domain-containing protein</fullName>
    </recommendedName>
</protein>
<organism evidence="3">
    <name type="scientific">Trepomonas sp. PC1</name>
    <dbReference type="NCBI Taxonomy" id="1076344"/>
    <lineage>
        <taxon>Eukaryota</taxon>
        <taxon>Metamonada</taxon>
        <taxon>Diplomonadida</taxon>
        <taxon>Hexamitidae</taxon>
        <taxon>Hexamitinae</taxon>
        <taxon>Trepomonas</taxon>
    </lineage>
</organism>
<keyword evidence="1" id="KW-0175">Coiled coil</keyword>
<evidence type="ECO:0000313" key="3">
    <source>
        <dbReference type="EMBL" id="JAP91215.1"/>
    </source>
</evidence>
<feature type="region of interest" description="Disordered" evidence="2">
    <location>
        <begin position="1"/>
        <end position="30"/>
    </location>
</feature>
<evidence type="ECO:0008006" key="4">
    <source>
        <dbReference type="Google" id="ProtNLM"/>
    </source>
</evidence>
<sequence length="648" mass="75881">MDSQNQSGTQNPFNQLSDLQDKIQTQQERKYQQKAYFNMSIQDKTRVHQLSDPDAIKAANIKKEDRDLIKFSKKAEPLDPPVVLPETFRTSRREGIKQYIERQKEISKVVYNTAMKQVEIEHLNKQLQQQTNDLEMQELKMNKEMREMQKQMQENDDKSIFSQKLTEEFNLRLDETRRKSEELRGCLNAIFQEIYKEIIVLEDNLRAREMVETVGLHSSQADLVNDLLKKRQVTEKFFEQNQVTVEVEKEKEPEKTIPVVTTNFRQKPTLNQKLPQKLISQKKELQPFQCLKLPDVIKLAKHVCSFGAQIIGGVPIQIDFDFEGYVKKLGGDMKMQLQVRPPSINLEEAVEGSIHTSKLEASYLNIFERLKIYPQMDSQLQKAIQLLKKAYDTAQIPFQTEMEFINNLNLLEDGNLVRTQHLQDVSAQIETQIEILKKTEQKCFQQEQKLQVQVDNLVQKVNLLQIQSNKQFDRGSLQNSLDDFVYDLNEFQSLNELQIEKYTTELDLTHQCIAQAGVYAQAITVDDRNMHSNTILGKMELIQIETMNSFFHFKQDQFQTARKELARHRRDLIRKIKKDEMDIAAEKSKKRQLEREEKSKHIIPVQKKVFTKAFVQPQKKTLKQIQLEQKLAQGEEKDAEADVQFDDD</sequence>
<feature type="coiled-coil region" evidence="1">
    <location>
        <begin position="422"/>
        <end position="467"/>
    </location>
</feature>
<dbReference type="AlphaFoldDB" id="A0A146K5R6"/>
<proteinExistence type="predicted"/>
<evidence type="ECO:0000256" key="1">
    <source>
        <dbReference type="SAM" id="Coils"/>
    </source>
</evidence>